<dbReference type="STRING" id="1579316.RC74_14610"/>
<evidence type="ECO:0000313" key="1">
    <source>
        <dbReference type="EMBL" id="AML52341.1"/>
    </source>
</evidence>
<dbReference type="EMBL" id="CP014327">
    <property type="protein sequence ID" value="AML52341.1"/>
    <property type="molecule type" value="Genomic_DNA"/>
</dbReference>
<evidence type="ECO:0000313" key="2">
    <source>
        <dbReference type="Proteomes" id="UP000070371"/>
    </source>
</evidence>
<accession>A0A126V1Z0</accession>
<proteinExistence type="predicted"/>
<name>A0A126V1Z0_9RHOB</name>
<dbReference type="RefSeq" id="WP_039003162.1">
    <property type="nucleotide sequence ID" value="NZ_CP014327.1"/>
</dbReference>
<organism evidence="1 2">
    <name type="scientific">Falsihalocynthiibacter arcticus</name>
    <dbReference type="NCBI Taxonomy" id="1579316"/>
    <lineage>
        <taxon>Bacteria</taxon>
        <taxon>Pseudomonadati</taxon>
        <taxon>Pseudomonadota</taxon>
        <taxon>Alphaproteobacteria</taxon>
        <taxon>Rhodobacterales</taxon>
        <taxon>Roseobacteraceae</taxon>
        <taxon>Falsihalocynthiibacter</taxon>
    </lineage>
</organism>
<dbReference type="Proteomes" id="UP000070371">
    <property type="component" value="Chromosome"/>
</dbReference>
<keyword evidence="2" id="KW-1185">Reference proteome</keyword>
<gene>
    <name evidence="1" type="ORF">RC74_14610</name>
</gene>
<reference evidence="1 2" key="1">
    <citation type="submission" date="2016-02" db="EMBL/GenBank/DDBJ databases">
        <title>Complete genome sequence of Halocynthiibacter arcticus PAMC 20958t from arctic marine sediment.</title>
        <authorList>
            <person name="Lee Y.M."/>
            <person name="Baek K."/>
            <person name="Lee H.K."/>
            <person name="Shin S.C."/>
        </authorList>
    </citation>
    <scope>NUCLEOTIDE SEQUENCE [LARGE SCALE GENOMIC DNA]</scope>
    <source>
        <strain evidence="1">PAMC 20958</strain>
    </source>
</reference>
<sequence length="105" mass="11399">MRLPNPWLLLAVLAALGAVYGLGRGHGAKAAMQDVQAATQRKNVELFNLAEKTSRIAAELNRERAARAALQEDFEDAAIEAMGADRCAVDADSVQRIRALWDARP</sequence>
<dbReference type="AlphaFoldDB" id="A0A126V1Z0"/>
<dbReference type="KEGG" id="hat:RC74_14610"/>
<protein>
    <submittedName>
        <fullName evidence="1">Uncharacterized protein</fullName>
    </submittedName>
</protein>